<dbReference type="OrthoDB" id="4331648at2"/>
<accession>A0A1E7LDZ0</accession>
<keyword evidence="1" id="KW-0732">Signal</keyword>
<dbReference type="EMBL" id="LJGZ01000114">
    <property type="protein sequence ID" value="OEV14390.1"/>
    <property type="molecule type" value="Genomic_DNA"/>
</dbReference>
<dbReference type="PROSITE" id="PS51257">
    <property type="entry name" value="PROKAR_LIPOPROTEIN"/>
    <property type="match status" value="1"/>
</dbReference>
<dbReference type="Proteomes" id="UP000175971">
    <property type="component" value="Unassembled WGS sequence"/>
</dbReference>
<dbReference type="PATRIC" id="fig|518642.7.peg.8173"/>
<feature type="signal peptide" evidence="1">
    <location>
        <begin position="1"/>
        <end position="23"/>
    </location>
</feature>
<gene>
    <name evidence="2" type="ORF">AN221_41535</name>
</gene>
<comment type="caution">
    <text evidence="2">The sequence shown here is derived from an EMBL/GenBank/DDBJ whole genome shotgun (WGS) entry which is preliminary data.</text>
</comment>
<reference evidence="2 3" key="1">
    <citation type="journal article" date="2016" name="Front. Microbiol.">
        <title>Comparative Genomics Analysis of Streptomyces Species Reveals Their Adaptation to the Marine Environment and Their Diversity at the Genomic Level.</title>
        <authorList>
            <person name="Tian X."/>
            <person name="Zhang Z."/>
            <person name="Yang T."/>
            <person name="Chen M."/>
            <person name="Li J."/>
            <person name="Chen F."/>
            <person name="Yang J."/>
            <person name="Li W."/>
            <person name="Zhang B."/>
            <person name="Zhang Z."/>
            <person name="Wu J."/>
            <person name="Zhang C."/>
            <person name="Long L."/>
            <person name="Xiao J."/>
        </authorList>
    </citation>
    <scope>NUCLEOTIDE SEQUENCE [LARGE SCALE GENOMIC DNA]</scope>
    <source>
        <strain evidence="2 3">SCSIO M10372</strain>
    </source>
</reference>
<sequence>MTRNIRGPLRLAAALTACTAVLAGCGGGDGYNLTKPPFSGSPACDTLTGKLPGKLGGYEKESSNVAGAAAWGDGDVIVYCGMPAPEAGAECVDEGGVDWVAQKPADDRTSKMFSTYDRNPSVQVRLRNEGTDASAVLSALGPAVQDIKAGKPCGTKG</sequence>
<evidence type="ECO:0000313" key="2">
    <source>
        <dbReference type="EMBL" id="OEV14390.1"/>
    </source>
</evidence>
<dbReference type="AlphaFoldDB" id="A0A1E7LDZ0"/>
<organism evidence="2 3">
    <name type="scientific">Streptomyces nanshensis</name>
    <dbReference type="NCBI Taxonomy" id="518642"/>
    <lineage>
        <taxon>Bacteria</taxon>
        <taxon>Bacillati</taxon>
        <taxon>Actinomycetota</taxon>
        <taxon>Actinomycetes</taxon>
        <taxon>Kitasatosporales</taxon>
        <taxon>Streptomycetaceae</taxon>
        <taxon>Streptomyces</taxon>
    </lineage>
</organism>
<dbReference type="RefSeq" id="WP_070205108.1">
    <property type="nucleotide sequence ID" value="NZ_LJGZ01000114.1"/>
</dbReference>
<name>A0A1E7LDZ0_9ACTN</name>
<dbReference type="Pfam" id="PF12028">
    <property type="entry name" value="DUF3515"/>
    <property type="match status" value="1"/>
</dbReference>
<protein>
    <recommendedName>
        <fullName evidence="4">DUF3515 domain-containing protein</fullName>
    </recommendedName>
</protein>
<evidence type="ECO:0000313" key="3">
    <source>
        <dbReference type="Proteomes" id="UP000175971"/>
    </source>
</evidence>
<feature type="chain" id="PRO_5039251482" description="DUF3515 domain-containing protein" evidence="1">
    <location>
        <begin position="24"/>
        <end position="157"/>
    </location>
</feature>
<proteinExistence type="predicted"/>
<keyword evidence="3" id="KW-1185">Reference proteome</keyword>
<evidence type="ECO:0000256" key="1">
    <source>
        <dbReference type="SAM" id="SignalP"/>
    </source>
</evidence>
<dbReference type="InterPro" id="IPR021903">
    <property type="entry name" value="DUF3515"/>
</dbReference>
<evidence type="ECO:0008006" key="4">
    <source>
        <dbReference type="Google" id="ProtNLM"/>
    </source>
</evidence>